<accession>A0A1A6GP87</accession>
<feature type="non-terminal residue" evidence="1">
    <location>
        <position position="95"/>
    </location>
</feature>
<comment type="caution">
    <text evidence="1">The sequence shown here is derived from an EMBL/GenBank/DDBJ whole genome shotgun (WGS) entry which is preliminary data.</text>
</comment>
<protein>
    <submittedName>
        <fullName evidence="1">Uncharacterized protein</fullName>
    </submittedName>
</protein>
<dbReference type="AlphaFoldDB" id="A0A1A6GP87"/>
<gene>
    <name evidence="1" type="ORF">A6R68_03785</name>
</gene>
<reference evidence="1 2" key="1">
    <citation type="submission" date="2016-06" db="EMBL/GenBank/DDBJ databases">
        <title>The Draft Genome Sequence and Annotation of the Desert Woodrat Neotoma lepida.</title>
        <authorList>
            <person name="Campbell M."/>
            <person name="Oakeson K.F."/>
            <person name="Yandell M."/>
            <person name="Halpert J.R."/>
            <person name="Dearing D."/>
        </authorList>
    </citation>
    <scope>NUCLEOTIDE SEQUENCE [LARGE SCALE GENOMIC DNA]</scope>
    <source>
        <strain evidence="1">417</strain>
        <tissue evidence="1">Liver</tissue>
    </source>
</reference>
<evidence type="ECO:0000313" key="2">
    <source>
        <dbReference type="Proteomes" id="UP000092124"/>
    </source>
</evidence>
<dbReference type="EMBL" id="LZPO01078266">
    <property type="protein sequence ID" value="OBS67674.1"/>
    <property type="molecule type" value="Genomic_DNA"/>
</dbReference>
<evidence type="ECO:0000313" key="1">
    <source>
        <dbReference type="EMBL" id="OBS67674.1"/>
    </source>
</evidence>
<proteinExistence type="predicted"/>
<sequence length="95" mass="10988">MYALLDIRKVTLGRNPRNYRRTSNKILTFLTIREAILKHLLESLPWVCILLNKNQKKDKCLNQKSLLISALGVYQGTHSSENPQCFVSKKLEAFI</sequence>
<keyword evidence="2" id="KW-1185">Reference proteome</keyword>
<organism evidence="1 2">
    <name type="scientific">Neotoma lepida</name>
    <name type="common">Desert woodrat</name>
    <dbReference type="NCBI Taxonomy" id="56216"/>
    <lineage>
        <taxon>Eukaryota</taxon>
        <taxon>Metazoa</taxon>
        <taxon>Chordata</taxon>
        <taxon>Craniata</taxon>
        <taxon>Vertebrata</taxon>
        <taxon>Euteleostomi</taxon>
        <taxon>Mammalia</taxon>
        <taxon>Eutheria</taxon>
        <taxon>Euarchontoglires</taxon>
        <taxon>Glires</taxon>
        <taxon>Rodentia</taxon>
        <taxon>Myomorpha</taxon>
        <taxon>Muroidea</taxon>
        <taxon>Cricetidae</taxon>
        <taxon>Neotominae</taxon>
        <taxon>Neotoma</taxon>
    </lineage>
</organism>
<dbReference type="Proteomes" id="UP000092124">
    <property type="component" value="Unassembled WGS sequence"/>
</dbReference>
<name>A0A1A6GP87_NEOLE</name>